<feature type="binding site" description="in other chain" evidence="9">
    <location>
        <position position="78"/>
    </location>
    <ligand>
        <name>ATP</name>
        <dbReference type="ChEBI" id="CHEBI:30616"/>
        <note>ligand shared between dimeric partners</note>
    </ligand>
</feature>
<feature type="binding site" description="in other chain" evidence="9">
    <location>
        <position position="30"/>
    </location>
    <ligand>
        <name>ATP</name>
        <dbReference type="ChEBI" id="CHEBI:30616"/>
        <note>ligand shared between dimeric partners</note>
    </ligand>
</feature>
<keyword evidence="8 9" id="KW-0711">Selenium</keyword>
<comment type="function">
    <text evidence="9">Synthesizes selenophosphate from selenide and ATP.</text>
</comment>
<dbReference type="Gene3D" id="3.90.650.10">
    <property type="entry name" value="PurM-like C-terminal domain"/>
    <property type="match status" value="1"/>
</dbReference>
<reference evidence="13 15" key="2">
    <citation type="submission" date="2017-02" db="EMBL/GenBank/DDBJ databases">
        <authorList>
            <person name="Peterson S.W."/>
        </authorList>
    </citation>
    <scope>NUCLEOTIDE SEQUENCE [LARGE SCALE GENOMIC DNA]</scope>
    <source>
        <strain evidence="13 15">DSM 9653</strain>
    </source>
</reference>
<dbReference type="OrthoDB" id="9767928at2"/>
<feature type="binding site" description="in other chain" evidence="9">
    <location>
        <begin position="58"/>
        <end position="60"/>
    </location>
    <ligand>
        <name>ATP</name>
        <dbReference type="ChEBI" id="CHEBI:30616"/>
        <note>ligand shared between dimeric partners</note>
    </ligand>
</feature>
<dbReference type="PROSITE" id="PS51257">
    <property type="entry name" value="PROKAR_LIPOPROTEIN"/>
    <property type="match status" value="1"/>
</dbReference>
<evidence type="ECO:0000256" key="6">
    <source>
        <dbReference type="ARBA" id="ARBA00022840"/>
    </source>
</evidence>
<keyword evidence="5 9" id="KW-0418">Kinase</keyword>
<keyword evidence="7 9" id="KW-0460">Magnesium</keyword>
<dbReference type="GO" id="GO:0005524">
    <property type="term" value="F:ATP binding"/>
    <property type="evidence" value="ECO:0007669"/>
    <property type="project" value="UniProtKB-UniRule"/>
</dbReference>
<evidence type="ECO:0000313" key="14">
    <source>
        <dbReference type="Proteomes" id="UP000051562"/>
    </source>
</evidence>
<dbReference type="FunFam" id="3.30.1330.10:FF:000003">
    <property type="entry name" value="Selenide, water dikinase"/>
    <property type="match status" value="1"/>
</dbReference>
<comment type="catalytic activity">
    <reaction evidence="9">
        <text>hydrogenselenide + ATP + H2O = selenophosphate + AMP + phosphate + 2 H(+)</text>
        <dbReference type="Rhea" id="RHEA:18737"/>
        <dbReference type="ChEBI" id="CHEBI:15377"/>
        <dbReference type="ChEBI" id="CHEBI:15378"/>
        <dbReference type="ChEBI" id="CHEBI:16144"/>
        <dbReference type="ChEBI" id="CHEBI:29317"/>
        <dbReference type="ChEBI" id="CHEBI:30616"/>
        <dbReference type="ChEBI" id="CHEBI:43474"/>
        <dbReference type="ChEBI" id="CHEBI:456215"/>
        <dbReference type="EC" id="2.7.9.3"/>
    </reaction>
</comment>
<dbReference type="Pfam" id="PF02769">
    <property type="entry name" value="AIRS_C"/>
    <property type="match status" value="1"/>
</dbReference>
<feature type="active site" evidence="9">
    <location>
        <position position="27"/>
    </location>
</feature>
<dbReference type="EMBL" id="FUYX01000014">
    <property type="protein sequence ID" value="SKC10646.1"/>
    <property type="molecule type" value="Genomic_DNA"/>
</dbReference>
<gene>
    <name evidence="9" type="primary">selD</name>
    <name evidence="12" type="ORF">ARD30_01610</name>
    <name evidence="13" type="ORF">SAMN05660750_04298</name>
</gene>
<dbReference type="Gene3D" id="3.30.1330.10">
    <property type="entry name" value="PurM-like, N-terminal domain"/>
    <property type="match status" value="1"/>
</dbReference>
<proteinExistence type="inferred from homology"/>
<comment type="subunit">
    <text evidence="9">Homodimer.</text>
</comment>
<feature type="binding site" description="in other chain" evidence="9">
    <location>
        <position position="101"/>
    </location>
    <ligand>
        <name>ATP</name>
        <dbReference type="ChEBI" id="CHEBI:30616"/>
        <note>ligand shared between dimeric partners</note>
    </ligand>
</feature>
<feature type="domain" description="PurM-like N-terminal" evidence="10">
    <location>
        <begin position="59"/>
        <end position="166"/>
    </location>
</feature>
<keyword evidence="14" id="KW-1185">Reference proteome</keyword>
<feature type="binding site" evidence="9">
    <location>
        <begin position="149"/>
        <end position="151"/>
    </location>
    <ligand>
        <name>ATP</name>
        <dbReference type="ChEBI" id="CHEBI:30616"/>
        <note>ligand shared between dimeric partners</note>
    </ligand>
</feature>
<dbReference type="EMBL" id="LMAR01000001">
    <property type="protein sequence ID" value="KQK32501.1"/>
    <property type="molecule type" value="Genomic_DNA"/>
</dbReference>
<dbReference type="GO" id="GO:0004756">
    <property type="term" value="F:selenide, water dikinase activity"/>
    <property type="evidence" value="ECO:0007669"/>
    <property type="project" value="UniProtKB-UniRule"/>
</dbReference>
<dbReference type="InterPro" id="IPR036676">
    <property type="entry name" value="PurM-like_C_sf"/>
</dbReference>
<evidence type="ECO:0000256" key="5">
    <source>
        <dbReference type="ARBA" id="ARBA00022777"/>
    </source>
</evidence>
<evidence type="ECO:0000313" key="15">
    <source>
        <dbReference type="Proteomes" id="UP000190130"/>
    </source>
</evidence>
<dbReference type="PIRSF" id="PIRSF036407">
    <property type="entry name" value="Selenphspht_syn"/>
    <property type="match status" value="1"/>
</dbReference>
<dbReference type="GO" id="GO:0016260">
    <property type="term" value="P:selenocysteine biosynthetic process"/>
    <property type="evidence" value="ECO:0007669"/>
    <property type="project" value="InterPro"/>
</dbReference>
<evidence type="ECO:0000256" key="9">
    <source>
        <dbReference type="HAMAP-Rule" id="MF_00625"/>
    </source>
</evidence>
<dbReference type="HAMAP" id="MF_00625">
    <property type="entry name" value="SelD"/>
    <property type="match status" value="1"/>
</dbReference>
<dbReference type="InterPro" id="IPR036921">
    <property type="entry name" value="PurM-like_N_sf"/>
</dbReference>
<dbReference type="NCBIfam" id="TIGR00476">
    <property type="entry name" value="selD"/>
    <property type="match status" value="1"/>
</dbReference>
<keyword evidence="3 9" id="KW-0479">Metal-binding</keyword>
<organism evidence="12 14">
    <name type="scientific">Bosea thiooxidans</name>
    <dbReference type="NCBI Taxonomy" id="53254"/>
    <lineage>
        <taxon>Bacteria</taxon>
        <taxon>Pseudomonadati</taxon>
        <taxon>Pseudomonadota</taxon>
        <taxon>Alphaproteobacteria</taxon>
        <taxon>Hyphomicrobiales</taxon>
        <taxon>Boseaceae</taxon>
        <taxon>Bosea</taxon>
    </lineage>
</organism>
<keyword evidence="2 9" id="KW-0808">Transferase</keyword>
<dbReference type="PANTHER" id="PTHR10256:SF0">
    <property type="entry name" value="INACTIVE SELENIDE, WATER DIKINASE-LIKE PROTEIN-RELATED"/>
    <property type="match status" value="1"/>
</dbReference>
<dbReference type="NCBIfam" id="NF002098">
    <property type="entry name" value="PRK00943.1"/>
    <property type="match status" value="1"/>
</dbReference>
<feature type="binding site" evidence="9">
    <location>
        <position position="237"/>
    </location>
    <ligand>
        <name>Mg(2+)</name>
        <dbReference type="ChEBI" id="CHEBI:18420"/>
    </ligand>
</feature>
<accession>A0A0Q3ICI2</accession>
<dbReference type="Pfam" id="PF00586">
    <property type="entry name" value="AIRS"/>
    <property type="match status" value="1"/>
</dbReference>
<evidence type="ECO:0000256" key="7">
    <source>
        <dbReference type="ARBA" id="ARBA00022842"/>
    </source>
</evidence>
<feature type="domain" description="PurM-like C-terminal" evidence="11">
    <location>
        <begin position="179"/>
        <end position="356"/>
    </location>
</feature>
<comment type="cofactor">
    <cofactor evidence="9">
        <name>Mg(2+)</name>
        <dbReference type="ChEBI" id="CHEBI:18420"/>
    </cofactor>
    <text evidence="9">Binds 1 Mg(2+) ion per monomer.</text>
</comment>
<dbReference type="SUPFAM" id="SSF56042">
    <property type="entry name" value="PurM C-terminal domain-like"/>
    <property type="match status" value="1"/>
</dbReference>
<evidence type="ECO:0000259" key="11">
    <source>
        <dbReference type="Pfam" id="PF02769"/>
    </source>
</evidence>
<evidence type="ECO:0000256" key="3">
    <source>
        <dbReference type="ARBA" id="ARBA00022723"/>
    </source>
</evidence>
<evidence type="ECO:0000256" key="8">
    <source>
        <dbReference type="ARBA" id="ARBA00023266"/>
    </source>
</evidence>
<evidence type="ECO:0000256" key="1">
    <source>
        <dbReference type="ARBA" id="ARBA00008026"/>
    </source>
</evidence>
<dbReference type="STRING" id="53254.SAMN05660750_04298"/>
<dbReference type="InterPro" id="IPR004536">
    <property type="entry name" value="SPS/SelD"/>
</dbReference>
<dbReference type="GO" id="GO:0000287">
    <property type="term" value="F:magnesium ion binding"/>
    <property type="evidence" value="ECO:0007669"/>
    <property type="project" value="UniProtKB-UniRule"/>
</dbReference>
<dbReference type="Proteomes" id="UP000051562">
    <property type="component" value="Unassembled WGS sequence"/>
</dbReference>
<feature type="site" description="Important for catalytic activity" evidence="9">
    <location>
        <position position="30"/>
    </location>
</feature>
<name>A0A0Q3ICI2_9HYPH</name>
<evidence type="ECO:0000313" key="13">
    <source>
        <dbReference type="EMBL" id="SKC10646.1"/>
    </source>
</evidence>
<evidence type="ECO:0000313" key="12">
    <source>
        <dbReference type="EMBL" id="KQK32501.1"/>
    </source>
</evidence>
<dbReference type="GO" id="GO:0005737">
    <property type="term" value="C:cytoplasm"/>
    <property type="evidence" value="ECO:0007669"/>
    <property type="project" value="TreeGrafter"/>
</dbReference>
<dbReference type="FunFam" id="3.90.650.10:FF:000004">
    <property type="entry name" value="Selenide, water dikinase"/>
    <property type="match status" value="1"/>
</dbReference>
<dbReference type="InterPro" id="IPR010918">
    <property type="entry name" value="PurM-like_C_dom"/>
</dbReference>
<keyword evidence="6 9" id="KW-0067">ATP-binding</keyword>
<evidence type="ECO:0000256" key="2">
    <source>
        <dbReference type="ARBA" id="ARBA00022679"/>
    </source>
</evidence>
<dbReference type="PANTHER" id="PTHR10256">
    <property type="entry name" value="SELENIDE, WATER DIKINASE"/>
    <property type="match status" value="1"/>
</dbReference>
<dbReference type="SUPFAM" id="SSF55326">
    <property type="entry name" value="PurM N-terminal domain-like"/>
    <property type="match status" value="1"/>
</dbReference>
<feature type="binding site" evidence="9">
    <location>
        <position position="61"/>
    </location>
    <ligand>
        <name>Mg(2+)</name>
        <dbReference type="ChEBI" id="CHEBI:18420"/>
    </ligand>
</feature>
<comment type="similarity">
    <text evidence="1 9">Belongs to the selenophosphate synthase 1 family. Class I subfamily.</text>
</comment>
<dbReference type="InterPro" id="IPR023061">
    <property type="entry name" value="SelD_I"/>
</dbReference>
<evidence type="ECO:0000259" key="10">
    <source>
        <dbReference type="Pfam" id="PF00586"/>
    </source>
</evidence>
<dbReference type="InterPro" id="IPR016188">
    <property type="entry name" value="PurM-like_N"/>
</dbReference>
<keyword evidence="4 9" id="KW-0547">Nucleotide-binding</keyword>
<dbReference type="Proteomes" id="UP000190130">
    <property type="component" value="Unassembled WGS sequence"/>
</dbReference>
<protein>
    <recommendedName>
        <fullName evidence="9">Selenide, water dikinase</fullName>
        <ecNumber evidence="9">2.7.9.3</ecNumber>
    </recommendedName>
    <alternativeName>
        <fullName evidence="9">Selenium donor protein</fullName>
    </alternativeName>
    <alternativeName>
        <fullName evidence="9">Selenophosphate synthase</fullName>
    </alternativeName>
</protein>
<evidence type="ECO:0000256" key="4">
    <source>
        <dbReference type="ARBA" id="ARBA00022741"/>
    </source>
</evidence>
<sequence>MSDTIEREAPAKPVVPRLTSLAHGGGCGCKLAPSVLQQLLAEHPAAGPYKQLLVGTETGDDAAVWQIDAETCVVATTDFFMPMVDDPRDFGRIAATNAISDIYAMGGRPIMALAILGMPLGQLPIEATREILKGGAAICAEAGIPVAGGHSIDAPEPIYGLAVIGLLHPRNLRRNSGAKPGDALILTKALGVGIYSAAFKKGELAPAAYDEMLASVTLLNRIGAELAKDDDVHAVTDVTGFGILGHGLEMARGSGVTLRLRLADLPFLSEAERLAQEGRVTGASHRNWASYGEGVELPAALPDWRRHLLADPQTSGGLLISCAPERARDILAQIREAGYPAARIIGAVEAGPGRVVVD</sequence>
<reference evidence="12 14" key="1">
    <citation type="submission" date="2015-10" db="EMBL/GenBank/DDBJ databases">
        <title>Draft genome of Bosea thiooxidans.</title>
        <authorList>
            <person name="Wang X."/>
        </authorList>
    </citation>
    <scope>NUCLEOTIDE SEQUENCE [LARGE SCALE GENOMIC DNA]</scope>
    <source>
        <strain evidence="12 14">CGMCC 9174</strain>
    </source>
</reference>
<dbReference type="RefSeq" id="WP_055726446.1">
    <property type="nucleotide sequence ID" value="NZ_FUYX01000014.1"/>
</dbReference>
<dbReference type="EC" id="2.7.9.3" evidence="9"/>
<feature type="binding site" evidence="9">
    <location>
        <position position="101"/>
    </location>
    <ligand>
        <name>Mg(2+)</name>
        <dbReference type="ChEBI" id="CHEBI:18420"/>
    </ligand>
</feature>
<dbReference type="AlphaFoldDB" id="A0A0Q3ICI2"/>
<dbReference type="CDD" id="cd02195">
    <property type="entry name" value="SelD"/>
    <property type="match status" value="1"/>
</dbReference>